<keyword evidence="2" id="KW-1185">Reference proteome</keyword>
<protein>
    <submittedName>
        <fullName evidence="1">Uncharacterized protein</fullName>
    </submittedName>
</protein>
<dbReference type="AlphaFoldDB" id="A0A0C2SZ14"/>
<name>A0A0C2SZ14_AMAMK</name>
<dbReference type="Proteomes" id="UP000054549">
    <property type="component" value="Unassembled WGS sequence"/>
</dbReference>
<sequence length="100" mass="11371">MTTNEPRNQHDPLLAGIPWRNSGRLRQNESTKTLKLIGSEIKSITVSHRSQTSHSMMYEPPHVLSHKSARQHRNVFIWCTASRRLALGGLSRRSTSEVVL</sequence>
<proteinExistence type="predicted"/>
<dbReference type="EMBL" id="KN818316">
    <property type="protein sequence ID" value="KIL59399.1"/>
    <property type="molecule type" value="Genomic_DNA"/>
</dbReference>
<dbReference type="OrthoDB" id="3263651at2759"/>
<evidence type="ECO:0000313" key="2">
    <source>
        <dbReference type="Proteomes" id="UP000054549"/>
    </source>
</evidence>
<accession>A0A0C2SZ14</accession>
<reference evidence="1 2" key="1">
    <citation type="submission" date="2014-04" db="EMBL/GenBank/DDBJ databases">
        <title>Evolutionary Origins and Diversification of the Mycorrhizal Mutualists.</title>
        <authorList>
            <consortium name="DOE Joint Genome Institute"/>
            <consortium name="Mycorrhizal Genomics Consortium"/>
            <person name="Kohler A."/>
            <person name="Kuo A."/>
            <person name="Nagy L.G."/>
            <person name="Floudas D."/>
            <person name="Copeland A."/>
            <person name="Barry K.W."/>
            <person name="Cichocki N."/>
            <person name="Veneault-Fourrey C."/>
            <person name="LaButti K."/>
            <person name="Lindquist E.A."/>
            <person name="Lipzen A."/>
            <person name="Lundell T."/>
            <person name="Morin E."/>
            <person name="Murat C."/>
            <person name="Riley R."/>
            <person name="Ohm R."/>
            <person name="Sun H."/>
            <person name="Tunlid A."/>
            <person name="Henrissat B."/>
            <person name="Grigoriev I.V."/>
            <person name="Hibbett D.S."/>
            <person name="Martin F."/>
        </authorList>
    </citation>
    <scope>NUCLEOTIDE SEQUENCE [LARGE SCALE GENOMIC DNA]</scope>
    <source>
        <strain evidence="1 2">Koide BX008</strain>
    </source>
</reference>
<dbReference type="InParanoid" id="A0A0C2SZ14"/>
<organism evidence="1 2">
    <name type="scientific">Amanita muscaria (strain Koide BX008)</name>
    <dbReference type="NCBI Taxonomy" id="946122"/>
    <lineage>
        <taxon>Eukaryota</taxon>
        <taxon>Fungi</taxon>
        <taxon>Dikarya</taxon>
        <taxon>Basidiomycota</taxon>
        <taxon>Agaricomycotina</taxon>
        <taxon>Agaricomycetes</taxon>
        <taxon>Agaricomycetidae</taxon>
        <taxon>Agaricales</taxon>
        <taxon>Pluteineae</taxon>
        <taxon>Amanitaceae</taxon>
        <taxon>Amanita</taxon>
    </lineage>
</organism>
<dbReference type="HOGENOM" id="CLU_2305362_0_0_1"/>
<evidence type="ECO:0000313" key="1">
    <source>
        <dbReference type="EMBL" id="KIL59399.1"/>
    </source>
</evidence>
<gene>
    <name evidence="1" type="ORF">M378DRAFT_169327</name>
</gene>